<keyword evidence="1" id="KW-0472">Membrane</keyword>
<reference evidence="2 3" key="1">
    <citation type="submission" date="2019-11" db="EMBL/GenBank/DDBJ databases">
        <authorList>
            <person name="Brisse S."/>
        </authorList>
    </citation>
    <scope>NUCLEOTIDE SEQUENCE [LARGE SCALE GENOMIC DNA]</scope>
    <source>
        <strain evidence="2">FRC0190</strain>
    </source>
</reference>
<feature type="transmembrane region" description="Helical" evidence="1">
    <location>
        <begin position="5"/>
        <end position="22"/>
    </location>
</feature>
<evidence type="ECO:0000313" key="3">
    <source>
        <dbReference type="Proteomes" id="UP000423525"/>
    </source>
</evidence>
<dbReference type="KEGG" id="crf:FRC0190_00642"/>
<dbReference type="RefSeq" id="WP_155871830.1">
    <property type="nucleotide sequence ID" value="NZ_CP168248.1"/>
</dbReference>
<dbReference type="EMBL" id="LR738855">
    <property type="protein sequence ID" value="VZH84629.1"/>
    <property type="molecule type" value="Genomic_DNA"/>
</dbReference>
<organism evidence="2 3">
    <name type="scientific">Corynebacterium rouxii</name>
    <dbReference type="NCBI Taxonomy" id="2719119"/>
    <lineage>
        <taxon>Bacteria</taxon>
        <taxon>Bacillati</taxon>
        <taxon>Actinomycetota</taxon>
        <taxon>Actinomycetes</taxon>
        <taxon>Mycobacteriales</taxon>
        <taxon>Corynebacteriaceae</taxon>
        <taxon>Corynebacterium</taxon>
    </lineage>
</organism>
<evidence type="ECO:0000256" key="1">
    <source>
        <dbReference type="SAM" id="Phobius"/>
    </source>
</evidence>
<sequence length="59" mass="5820">MRISGIIALVVGIVAVLGGYFLTGNNDVAGMLGGILMGIGGATTIGGLIAIVAPRPRIQ</sequence>
<protein>
    <submittedName>
        <fullName evidence="2">Uncharacterized protein</fullName>
    </submittedName>
</protein>
<accession>A0A6I8M9V6</accession>
<evidence type="ECO:0000313" key="2">
    <source>
        <dbReference type="EMBL" id="VZH84629.1"/>
    </source>
</evidence>
<name>A0A6I8M9V6_9CORY</name>
<feature type="transmembrane region" description="Helical" evidence="1">
    <location>
        <begin position="28"/>
        <end position="53"/>
    </location>
</feature>
<dbReference type="AlphaFoldDB" id="A0A6I8M9V6"/>
<dbReference type="Proteomes" id="UP000423525">
    <property type="component" value="Chromosome"/>
</dbReference>
<gene>
    <name evidence="2" type="ORF">FRC0190_00642</name>
</gene>
<keyword evidence="1" id="KW-0812">Transmembrane</keyword>
<keyword evidence="1" id="KW-1133">Transmembrane helix</keyword>
<proteinExistence type="predicted"/>